<feature type="compositionally biased region" description="Low complexity" evidence="1">
    <location>
        <begin position="27"/>
        <end position="40"/>
    </location>
</feature>
<organism evidence="3 4">
    <name type="scientific">Pyrus ussuriensis x Pyrus communis</name>
    <dbReference type="NCBI Taxonomy" id="2448454"/>
    <lineage>
        <taxon>Eukaryota</taxon>
        <taxon>Viridiplantae</taxon>
        <taxon>Streptophyta</taxon>
        <taxon>Embryophyta</taxon>
        <taxon>Tracheophyta</taxon>
        <taxon>Spermatophyta</taxon>
        <taxon>Magnoliopsida</taxon>
        <taxon>eudicotyledons</taxon>
        <taxon>Gunneridae</taxon>
        <taxon>Pentapetalae</taxon>
        <taxon>rosids</taxon>
        <taxon>fabids</taxon>
        <taxon>Rosales</taxon>
        <taxon>Rosaceae</taxon>
        <taxon>Amygdaloideae</taxon>
        <taxon>Maleae</taxon>
        <taxon>Pyrus</taxon>
    </lineage>
</organism>
<protein>
    <submittedName>
        <fullName evidence="3">Uncharacterized protein</fullName>
    </submittedName>
</protein>
<feature type="signal peptide" evidence="2">
    <location>
        <begin position="1"/>
        <end position="22"/>
    </location>
</feature>
<evidence type="ECO:0000313" key="3">
    <source>
        <dbReference type="EMBL" id="KAB2619051.1"/>
    </source>
</evidence>
<dbReference type="Proteomes" id="UP000327157">
    <property type="component" value="Chromosome 15"/>
</dbReference>
<evidence type="ECO:0000313" key="4">
    <source>
        <dbReference type="Proteomes" id="UP000327157"/>
    </source>
</evidence>
<reference evidence="3 4" key="1">
    <citation type="submission" date="2019-09" db="EMBL/GenBank/DDBJ databases">
        <authorList>
            <person name="Ou C."/>
        </authorList>
    </citation>
    <scope>NUCLEOTIDE SEQUENCE [LARGE SCALE GENOMIC DNA]</scope>
    <source>
        <strain evidence="3">S2</strain>
        <tissue evidence="3">Leaf</tissue>
    </source>
</reference>
<evidence type="ECO:0000256" key="1">
    <source>
        <dbReference type="SAM" id="MobiDB-lite"/>
    </source>
</evidence>
<gene>
    <name evidence="3" type="ORF">D8674_014920</name>
</gene>
<evidence type="ECO:0000256" key="2">
    <source>
        <dbReference type="SAM" id="SignalP"/>
    </source>
</evidence>
<name>A0A5N5GYT6_9ROSA</name>
<reference evidence="3 4" key="3">
    <citation type="submission" date="2019-11" db="EMBL/GenBank/DDBJ databases">
        <title>A de novo genome assembly of a pear dwarfing rootstock.</title>
        <authorList>
            <person name="Wang F."/>
            <person name="Wang J."/>
            <person name="Li S."/>
            <person name="Zhang Y."/>
            <person name="Fang M."/>
            <person name="Ma L."/>
            <person name="Zhao Y."/>
            <person name="Jiang S."/>
        </authorList>
    </citation>
    <scope>NUCLEOTIDE SEQUENCE [LARGE SCALE GENOMIC DNA]</scope>
    <source>
        <strain evidence="3">S2</strain>
        <tissue evidence="3">Leaf</tissue>
    </source>
</reference>
<proteinExistence type="predicted"/>
<dbReference type="EMBL" id="SMOL01000401">
    <property type="protein sequence ID" value="KAB2619051.1"/>
    <property type="molecule type" value="Genomic_DNA"/>
</dbReference>
<reference evidence="4" key="2">
    <citation type="submission" date="2019-10" db="EMBL/GenBank/DDBJ databases">
        <title>A de novo genome assembly of a pear dwarfing rootstock.</title>
        <authorList>
            <person name="Wang F."/>
            <person name="Wang J."/>
            <person name="Li S."/>
            <person name="Zhang Y."/>
            <person name="Fang M."/>
            <person name="Ma L."/>
            <person name="Zhao Y."/>
            <person name="Jiang S."/>
        </authorList>
    </citation>
    <scope>NUCLEOTIDE SEQUENCE [LARGE SCALE GENOMIC DNA]</scope>
</reference>
<sequence length="59" mass="6261">MPGATMPAWHVLLKSLINQLTAQSMAPTTLPPLKTTSLPSSVPPPPSARSENNPNTNKK</sequence>
<accession>A0A5N5GYT6</accession>
<keyword evidence="4" id="KW-1185">Reference proteome</keyword>
<feature type="compositionally biased region" description="Polar residues" evidence="1">
    <location>
        <begin position="49"/>
        <end position="59"/>
    </location>
</feature>
<keyword evidence="2" id="KW-0732">Signal</keyword>
<feature type="chain" id="PRO_5024371647" evidence="2">
    <location>
        <begin position="23"/>
        <end position="59"/>
    </location>
</feature>
<comment type="caution">
    <text evidence="3">The sequence shown here is derived from an EMBL/GenBank/DDBJ whole genome shotgun (WGS) entry which is preliminary data.</text>
</comment>
<dbReference type="AlphaFoldDB" id="A0A5N5GYT6"/>
<feature type="region of interest" description="Disordered" evidence="1">
    <location>
        <begin position="27"/>
        <end position="59"/>
    </location>
</feature>